<sequence>MKHTAEESALVTASHRLNGEKEVLRAFYDEWAEGYVDTAFGEKYVGHWVCAKLLDVVAHALVKSGRPHSARILDAGCGTGLVGEQLAGIGYGEIDGVDLSAGMVEQARKTNAYSQLTADVDLNVRNPAIADDRYDLVVCCGVFIDGHVAVTALDELLRVARSPGYLIVSTRQSYLDHEPFVEYVKRLVEDCKVRVVMRIERGNYINVDTADYWVLEKTT</sequence>
<dbReference type="AlphaFoldDB" id="A0A1H0WIU4"/>
<evidence type="ECO:0000259" key="1">
    <source>
        <dbReference type="Pfam" id="PF13649"/>
    </source>
</evidence>
<dbReference type="GO" id="GO:0010420">
    <property type="term" value="F:polyprenyldihydroxybenzoate methyltransferase activity"/>
    <property type="evidence" value="ECO:0007669"/>
    <property type="project" value="TreeGrafter"/>
</dbReference>
<accession>A0A1H0WIU4</accession>
<dbReference type="GO" id="GO:0032259">
    <property type="term" value="P:methylation"/>
    <property type="evidence" value="ECO:0007669"/>
    <property type="project" value="UniProtKB-KW"/>
</dbReference>
<dbReference type="RefSeq" id="WP_071489124.1">
    <property type="nucleotide sequence ID" value="NZ_CP089519.1"/>
</dbReference>
<dbReference type="InterPro" id="IPR041698">
    <property type="entry name" value="Methyltransf_25"/>
</dbReference>
<reference evidence="3 5" key="2">
    <citation type="submission" date="2016-10" db="EMBL/GenBank/DDBJ databases">
        <authorList>
            <person name="Varghese N."/>
            <person name="Submissions S."/>
        </authorList>
    </citation>
    <scope>NUCLEOTIDE SEQUENCE [LARGE SCALE GENOMIC DNA]</scope>
    <source>
        <strain evidence="3 5">BS2774</strain>
    </source>
</reference>
<evidence type="ECO:0000313" key="4">
    <source>
        <dbReference type="Proteomes" id="UP000181686"/>
    </source>
</evidence>
<organism evidence="2 4">
    <name type="scientific">Pseudomonas extremorientalis</name>
    <dbReference type="NCBI Taxonomy" id="169669"/>
    <lineage>
        <taxon>Bacteria</taxon>
        <taxon>Pseudomonadati</taxon>
        <taxon>Pseudomonadota</taxon>
        <taxon>Gammaproteobacteria</taxon>
        <taxon>Pseudomonadales</taxon>
        <taxon>Pseudomonadaceae</taxon>
        <taxon>Pseudomonas</taxon>
    </lineage>
</organism>
<reference evidence="2 4" key="1">
    <citation type="submission" date="2016-08" db="EMBL/GenBank/DDBJ databases">
        <title>Draft genome sequence of the type strain of Pseudomonas extremorientalis LMG 19695T isolated from drinking water reservoir.</title>
        <authorList>
            <person name="Tambong J.T."/>
        </authorList>
    </citation>
    <scope>NUCLEOTIDE SEQUENCE [LARGE SCALE GENOMIC DNA]</scope>
    <source>
        <strain evidence="2 4">LMG 19695</strain>
    </source>
</reference>
<keyword evidence="3" id="KW-0808">Transferase</keyword>
<proteinExistence type="predicted"/>
<name>A0A1H0WIU4_9PSED</name>
<dbReference type="PANTHER" id="PTHR43464:SF23">
    <property type="entry name" value="JUVENILE HORMONE ACID O-METHYLTRANSFERASE"/>
    <property type="match status" value="1"/>
</dbReference>
<dbReference type="Proteomes" id="UP000182654">
    <property type="component" value="Chromosome I"/>
</dbReference>
<keyword evidence="5" id="KW-1185">Reference proteome</keyword>
<protein>
    <submittedName>
        <fullName evidence="3">Methyltransferase domain-containing protein</fullName>
    </submittedName>
</protein>
<evidence type="ECO:0000313" key="5">
    <source>
        <dbReference type="Proteomes" id="UP000182654"/>
    </source>
</evidence>
<dbReference type="EMBL" id="MDGK01000016">
    <property type="protein sequence ID" value="OIN11084.1"/>
    <property type="molecule type" value="Genomic_DNA"/>
</dbReference>
<dbReference type="Pfam" id="PF13649">
    <property type="entry name" value="Methyltransf_25"/>
    <property type="match status" value="1"/>
</dbReference>
<feature type="domain" description="Methyltransferase" evidence="1">
    <location>
        <begin position="72"/>
        <end position="163"/>
    </location>
</feature>
<dbReference type="CDD" id="cd02440">
    <property type="entry name" value="AdoMet_MTases"/>
    <property type="match status" value="1"/>
</dbReference>
<gene>
    <name evidence="2" type="ORF">BFN10_07365</name>
    <name evidence="3" type="ORF">SAMN04490184_5750</name>
</gene>
<dbReference type="Gene3D" id="3.40.50.150">
    <property type="entry name" value="Vaccinia Virus protein VP39"/>
    <property type="match status" value="1"/>
</dbReference>
<dbReference type="EMBL" id="LT629708">
    <property type="protein sequence ID" value="SDP90471.1"/>
    <property type="molecule type" value="Genomic_DNA"/>
</dbReference>
<keyword evidence="3" id="KW-0489">Methyltransferase</keyword>
<dbReference type="InterPro" id="IPR029063">
    <property type="entry name" value="SAM-dependent_MTases_sf"/>
</dbReference>
<dbReference type="SUPFAM" id="SSF53335">
    <property type="entry name" value="S-adenosyl-L-methionine-dependent methyltransferases"/>
    <property type="match status" value="1"/>
</dbReference>
<dbReference type="Proteomes" id="UP000181686">
    <property type="component" value="Unassembled WGS sequence"/>
</dbReference>
<dbReference type="PANTHER" id="PTHR43464">
    <property type="entry name" value="METHYLTRANSFERASE"/>
    <property type="match status" value="1"/>
</dbReference>
<evidence type="ECO:0000313" key="2">
    <source>
        <dbReference type="EMBL" id="OIN11084.1"/>
    </source>
</evidence>
<evidence type="ECO:0000313" key="3">
    <source>
        <dbReference type="EMBL" id="SDP90471.1"/>
    </source>
</evidence>